<dbReference type="Proteomes" id="UP001396334">
    <property type="component" value="Unassembled WGS sequence"/>
</dbReference>
<evidence type="ECO:0000313" key="2">
    <source>
        <dbReference type="Proteomes" id="UP001396334"/>
    </source>
</evidence>
<sequence>MDCILFGLLVVDDGWCVSVLVVTVNEWIVFVNEGFAKVKGWVKNVLKLVLGVAVRKLARWLQWRKGVVQEGDGCSCS</sequence>
<organism evidence="1 2">
    <name type="scientific">Hibiscus sabdariffa</name>
    <name type="common">roselle</name>
    <dbReference type="NCBI Taxonomy" id="183260"/>
    <lineage>
        <taxon>Eukaryota</taxon>
        <taxon>Viridiplantae</taxon>
        <taxon>Streptophyta</taxon>
        <taxon>Embryophyta</taxon>
        <taxon>Tracheophyta</taxon>
        <taxon>Spermatophyta</taxon>
        <taxon>Magnoliopsida</taxon>
        <taxon>eudicotyledons</taxon>
        <taxon>Gunneridae</taxon>
        <taxon>Pentapetalae</taxon>
        <taxon>rosids</taxon>
        <taxon>malvids</taxon>
        <taxon>Malvales</taxon>
        <taxon>Malvaceae</taxon>
        <taxon>Malvoideae</taxon>
        <taxon>Hibiscus</taxon>
    </lineage>
</organism>
<evidence type="ECO:0008006" key="3">
    <source>
        <dbReference type="Google" id="ProtNLM"/>
    </source>
</evidence>
<dbReference type="EMBL" id="JBBPBN010000002">
    <property type="protein sequence ID" value="KAK9044632.1"/>
    <property type="molecule type" value="Genomic_DNA"/>
</dbReference>
<evidence type="ECO:0000313" key="1">
    <source>
        <dbReference type="EMBL" id="KAK9044632.1"/>
    </source>
</evidence>
<name>A0ABR2U5C0_9ROSI</name>
<accession>A0ABR2U5C0</accession>
<proteinExistence type="predicted"/>
<comment type="caution">
    <text evidence="1">The sequence shown here is derived from an EMBL/GenBank/DDBJ whole genome shotgun (WGS) entry which is preliminary data.</text>
</comment>
<protein>
    <recommendedName>
        <fullName evidence="3">Transmembrane protein</fullName>
    </recommendedName>
</protein>
<reference evidence="1 2" key="1">
    <citation type="journal article" date="2024" name="G3 (Bethesda)">
        <title>Genome assembly of Hibiscus sabdariffa L. provides insights into metabolisms of medicinal natural products.</title>
        <authorList>
            <person name="Kim T."/>
        </authorList>
    </citation>
    <scope>NUCLEOTIDE SEQUENCE [LARGE SCALE GENOMIC DNA]</scope>
    <source>
        <strain evidence="1">TK-2024</strain>
        <tissue evidence="1">Old leaves</tissue>
    </source>
</reference>
<keyword evidence="2" id="KW-1185">Reference proteome</keyword>
<gene>
    <name evidence="1" type="ORF">V6N11_058527</name>
</gene>